<reference evidence="2 3" key="1">
    <citation type="journal article" date="2018" name="New Phytol.">
        <title>Comparative genomics and transcriptomics depict ericoid mycorrhizal fungi as versatile saprotrophs and plant mutualists.</title>
        <authorList>
            <person name="Martino E."/>
            <person name="Morin E."/>
            <person name="Grelet G.A."/>
            <person name="Kuo A."/>
            <person name="Kohler A."/>
            <person name="Daghino S."/>
            <person name="Barry K.W."/>
            <person name="Cichocki N."/>
            <person name="Clum A."/>
            <person name="Dockter R.B."/>
            <person name="Hainaut M."/>
            <person name="Kuo R.C."/>
            <person name="LaButti K."/>
            <person name="Lindahl B.D."/>
            <person name="Lindquist E.A."/>
            <person name="Lipzen A."/>
            <person name="Khouja H.R."/>
            <person name="Magnuson J."/>
            <person name="Murat C."/>
            <person name="Ohm R.A."/>
            <person name="Singer S.W."/>
            <person name="Spatafora J.W."/>
            <person name="Wang M."/>
            <person name="Veneault-Fourrey C."/>
            <person name="Henrissat B."/>
            <person name="Grigoriev I.V."/>
            <person name="Martin F.M."/>
            <person name="Perotto S."/>
        </authorList>
    </citation>
    <scope>NUCLEOTIDE SEQUENCE [LARGE SCALE GENOMIC DNA]</scope>
    <source>
        <strain evidence="2 3">ATCC 22711</strain>
    </source>
</reference>
<organism evidence="2 3">
    <name type="scientific">Amorphotheca resinae ATCC 22711</name>
    <dbReference type="NCBI Taxonomy" id="857342"/>
    <lineage>
        <taxon>Eukaryota</taxon>
        <taxon>Fungi</taxon>
        <taxon>Dikarya</taxon>
        <taxon>Ascomycota</taxon>
        <taxon>Pezizomycotina</taxon>
        <taxon>Leotiomycetes</taxon>
        <taxon>Helotiales</taxon>
        <taxon>Amorphothecaceae</taxon>
        <taxon>Amorphotheca</taxon>
    </lineage>
</organism>
<proteinExistence type="predicted"/>
<dbReference type="EMBL" id="KZ679006">
    <property type="protein sequence ID" value="PSS27297.1"/>
    <property type="molecule type" value="Genomic_DNA"/>
</dbReference>
<protein>
    <submittedName>
        <fullName evidence="2">Uncharacterized protein</fullName>
    </submittedName>
</protein>
<gene>
    <name evidence="2" type="ORF">M430DRAFT_268525</name>
</gene>
<dbReference type="GeneID" id="36573541"/>
<dbReference type="AlphaFoldDB" id="A0A2T3BD13"/>
<evidence type="ECO:0000313" key="3">
    <source>
        <dbReference type="Proteomes" id="UP000241818"/>
    </source>
</evidence>
<dbReference type="InParanoid" id="A0A2T3BD13"/>
<evidence type="ECO:0000256" key="1">
    <source>
        <dbReference type="SAM" id="MobiDB-lite"/>
    </source>
</evidence>
<name>A0A2T3BD13_AMORE</name>
<sequence length="297" mass="33430">MECGFTRLEVFERPRWPRPHYGSSPRAPRMPRPTRENPALISHLSQEPQTTSVVCTVRRTSLEGPAVGGIKPPGLYVNTERYISSSAIDDWSIYGLASKQILLDHIFEVPRASCLLASRQADGLGNLGHPNLYERLRDSERVEGILRKQRCTRGHYSYRLPSLPFGLYMQQSEFDTTCAVAVARAVQNLLKYLNWKQRGPTLQVCNTGNKKKRAGKMRRTKRDCGGMPCAATCPYHVPPRPLPVSKSPHFPVERPQPRGTPGRATRRDALGGTSNQWFAMALPPSDHQPQEVTQFYP</sequence>
<accession>A0A2T3BD13</accession>
<evidence type="ECO:0000313" key="2">
    <source>
        <dbReference type="EMBL" id="PSS27297.1"/>
    </source>
</evidence>
<dbReference type="Proteomes" id="UP000241818">
    <property type="component" value="Unassembled WGS sequence"/>
</dbReference>
<feature type="region of interest" description="Disordered" evidence="1">
    <location>
        <begin position="242"/>
        <end position="269"/>
    </location>
</feature>
<keyword evidence="3" id="KW-1185">Reference proteome</keyword>
<dbReference type="RefSeq" id="XP_024724822.1">
    <property type="nucleotide sequence ID" value="XM_024865460.1"/>
</dbReference>